<keyword evidence="3" id="KW-1133">Transmembrane helix</keyword>
<evidence type="ECO:0000256" key="3">
    <source>
        <dbReference type="SAM" id="Phobius"/>
    </source>
</evidence>
<dbReference type="OrthoDB" id="10041690at2759"/>
<evidence type="ECO:0000256" key="2">
    <source>
        <dbReference type="ARBA" id="ARBA00023180"/>
    </source>
</evidence>
<dbReference type="RefSeq" id="XP_038071066.1">
    <property type="nucleotide sequence ID" value="XM_038215138.1"/>
</dbReference>
<evidence type="ECO:0008006" key="7">
    <source>
        <dbReference type="Google" id="ProtNLM"/>
    </source>
</evidence>
<reference evidence="5" key="1">
    <citation type="submission" date="2022-11" db="UniProtKB">
        <authorList>
            <consortium name="EnsemblMetazoa"/>
        </authorList>
    </citation>
    <scope>IDENTIFICATION</scope>
</reference>
<feature type="chain" id="PRO_5036849509" description="UPAR/Ly6 domain-containing protein" evidence="4">
    <location>
        <begin position="19"/>
        <end position="136"/>
    </location>
</feature>
<organism evidence="5 6">
    <name type="scientific">Patiria miniata</name>
    <name type="common">Bat star</name>
    <name type="synonym">Asterina miniata</name>
    <dbReference type="NCBI Taxonomy" id="46514"/>
    <lineage>
        <taxon>Eukaryota</taxon>
        <taxon>Metazoa</taxon>
        <taxon>Echinodermata</taxon>
        <taxon>Eleutherozoa</taxon>
        <taxon>Asterozoa</taxon>
        <taxon>Asteroidea</taxon>
        <taxon>Valvatacea</taxon>
        <taxon>Valvatida</taxon>
        <taxon>Asterinidae</taxon>
        <taxon>Patiria</taxon>
    </lineage>
</organism>
<keyword evidence="6" id="KW-1185">Reference proteome</keyword>
<evidence type="ECO:0000256" key="4">
    <source>
        <dbReference type="SAM" id="SignalP"/>
    </source>
</evidence>
<dbReference type="GO" id="GO:0032222">
    <property type="term" value="P:regulation of synaptic transmission, cholinergic"/>
    <property type="evidence" value="ECO:0007669"/>
    <property type="project" value="InterPro"/>
</dbReference>
<feature type="signal peptide" evidence="4">
    <location>
        <begin position="1"/>
        <end position="18"/>
    </location>
</feature>
<accession>A0A914B444</accession>
<dbReference type="PANTHER" id="PTHR33562">
    <property type="entry name" value="ATILLA, ISOFORM B-RELATED-RELATED"/>
    <property type="match status" value="1"/>
</dbReference>
<dbReference type="GO" id="GO:0030431">
    <property type="term" value="P:sleep"/>
    <property type="evidence" value="ECO:0007669"/>
    <property type="project" value="InterPro"/>
</dbReference>
<dbReference type="EnsemblMetazoa" id="XM_038215138.1">
    <property type="protein sequence ID" value="XP_038071066.1"/>
    <property type="gene ID" value="LOC119739972"/>
</dbReference>
<sequence>MKLLTAAIFLTSIAGILGLQCYTCTSGSGAPTDTNACGDPFNAATTDTNVLKTTCPTGLDVCAKTTASSGDLNLVARACYASAGCPEQGACSSGSFGGSSATICCCSGELCNAAGSVTVNIITTVAVIFMAMLFTL</sequence>
<dbReference type="InterPro" id="IPR031424">
    <property type="entry name" value="QVR-like"/>
</dbReference>
<dbReference type="AlphaFoldDB" id="A0A914B444"/>
<dbReference type="OMA" id="KINICPA"/>
<dbReference type="Pfam" id="PF17064">
    <property type="entry name" value="QVR"/>
    <property type="match status" value="1"/>
</dbReference>
<feature type="transmembrane region" description="Helical" evidence="3">
    <location>
        <begin position="113"/>
        <end position="134"/>
    </location>
</feature>
<dbReference type="SUPFAM" id="SSF57302">
    <property type="entry name" value="Snake toxin-like"/>
    <property type="match status" value="1"/>
</dbReference>
<dbReference type="InterPro" id="IPR050975">
    <property type="entry name" value="Sleep_regulator"/>
</dbReference>
<evidence type="ECO:0000313" key="5">
    <source>
        <dbReference type="EnsemblMetazoa" id="XP_038071066.1"/>
    </source>
</evidence>
<keyword evidence="1 4" id="KW-0732">Signal</keyword>
<dbReference type="GeneID" id="119739972"/>
<evidence type="ECO:0000313" key="6">
    <source>
        <dbReference type="Proteomes" id="UP000887568"/>
    </source>
</evidence>
<name>A0A914B444_PATMI</name>
<keyword evidence="3" id="KW-0472">Membrane</keyword>
<protein>
    <recommendedName>
        <fullName evidence="7">UPAR/Ly6 domain-containing protein</fullName>
    </recommendedName>
</protein>
<keyword evidence="2" id="KW-0325">Glycoprotein</keyword>
<dbReference type="Proteomes" id="UP000887568">
    <property type="component" value="Unplaced"/>
</dbReference>
<proteinExistence type="predicted"/>
<keyword evidence="3" id="KW-0812">Transmembrane</keyword>
<evidence type="ECO:0000256" key="1">
    <source>
        <dbReference type="ARBA" id="ARBA00022729"/>
    </source>
</evidence>
<dbReference type="InterPro" id="IPR045860">
    <property type="entry name" value="Snake_toxin-like_sf"/>
</dbReference>